<evidence type="ECO:0000313" key="3">
    <source>
        <dbReference type="EMBL" id="APW37529.1"/>
    </source>
</evidence>
<proteinExistence type="predicted"/>
<dbReference type="Gene3D" id="3.40.50.300">
    <property type="entry name" value="P-loop containing nucleotide triphosphate hydrolases"/>
    <property type="match status" value="1"/>
</dbReference>
<dbReference type="AlphaFoldDB" id="A0A1P8JUU3"/>
<feature type="compositionally biased region" description="Low complexity" evidence="1">
    <location>
        <begin position="253"/>
        <end position="266"/>
    </location>
</feature>
<dbReference type="Pfam" id="PF05707">
    <property type="entry name" value="Zot"/>
    <property type="match status" value="1"/>
</dbReference>
<accession>A0A1P8JUU3</accession>
<evidence type="ECO:0000259" key="2">
    <source>
        <dbReference type="Pfam" id="PF05707"/>
    </source>
</evidence>
<dbReference type="SUPFAM" id="SSF52540">
    <property type="entry name" value="P-loop containing nucleoside triphosphate hydrolases"/>
    <property type="match status" value="1"/>
</dbReference>
<evidence type="ECO:0000313" key="4">
    <source>
        <dbReference type="Proteomes" id="UP000186609"/>
    </source>
</evidence>
<name>A0A1P8JUU3_9BURK</name>
<dbReference type="Proteomes" id="UP000186609">
    <property type="component" value="Chromosome"/>
</dbReference>
<protein>
    <recommendedName>
        <fullName evidence="2">Zona occludens toxin N-terminal domain-containing protein</fullName>
    </recommendedName>
</protein>
<feature type="region of interest" description="Disordered" evidence="1">
    <location>
        <begin position="238"/>
        <end position="274"/>
    </location>
</feature>
<reference evidence="3 4" key="1">
    <citation type="submission" date="2017-01" db="EMBL/GenBank/DDBJ databases">
        <authorList>
            <person name="Mah S.A."/>
            <person name="Swanson W.J."/>
            <person name="Moy G.W."/>
            <person name="Vacquier V.D."/>
        </authorList>
    </citation>
    <scope>NUCLEOTIDE SEQUENCE [LARGE SCALE GENOMIC DNA]</scope>
    <source>
        <strain evidence="3 4">DCY110</strain>
    </source>
</reference>
<dbReference type="InterPro" id="IPR008900">
    <property type="entry name" value="Zot_N"/>
</dbReference>
<dbReference type="KEGG" id="rhy:RD110_10295"/>
<feature type="domain" description="Zona occludens toxin N-terminal" evidence="2">
    <location>
        <begin position="1"/>
        <end position="196"/>
    </location>
</feature>
<dbReference type="EMBL" id="CP019236">
    <property type="protein sequence ID" value="APW37529.1"/>
    <property type="molecule type" value="Genomic_DNA"/>
</dbReference>
<dbReference type="InterPro" id="IPR027417">
    <property type="entry name" value="P-loop_NTPase"/>
</dbReference>
<gene>
    <name evidence="3" type="ORF">RD110_10295</name>
</gene>
<keyword evidence="4" id="KW-1185">Reference proteome</keyword>
<sequence length="365" mass="39735">MIDLFTGNPGGGKTLLAVSELAALFKQWEKDGTTARAVYVWGIKGLTLPHNVIDAWPLTGKKGDEIPVDSRGLPTCALAMDFGEIPDGSLVIIDEAQYLFPMRGPSVGQPVHSKFLNTHRHAGLDIWLITQHPKNLDNGVRRLVNKHRHIRRVFGWNRAVIYEWAHCEDGLQGLKHAVMVNWTYPKKTFALYKSAEIHTKQAFKKPWWMWLPVLMIPVAVWAVPRVWDTVVGVKSGNGIVPSKKPAEPPPRPAQAQPLVTPSATPAAPAPVAPASSAPAPAKFAGCVSMRGACKCIDTAGEPVDKEPSMCLDIVGANRPEKLAEIPASLKEHHPPPPPKGWVGWAPDTAPRRTGSTVADVVAAFR</sequence>
<dbReference type="RefSeq" id="WP_076199133.1">
    <property type="nucleotide sequence ID" value="NZ_CP019236.1"/>
</dbReference>
<organism evidence="3 4">
    <name type="scientific">Rhodoferax koreensis</name>
    <dbReference type="NCBI Taxonomy" id="1842727"/>
    <lineage>
        <taxon>Bacteria</taxon>
        <taxon>Pseudomonadati</taxon>
        <taxon>Pseudomonadota</taxon>
        <taxon>Betaproteobacteria</taxon>
        <taxon>Burkholderiales</taxon>
        <taxon>Comamonadaceae</taxon>
        <taxon>Rhodoferax</taxon>
    </lineage>
</organism>
<dbReference type="OrthoDB" id="8809170at2"/>
<dbReference type="STRING" id="1842727.RD110_10295"/>
<evidence type="ECO:0000256" key="1">
    <source>
        <dbReference type="SAM" id="MobiDB-lite"/>
    </source>
</evidence>